<accession>A0A1D1W771</accession>
<dbReference type="Proteomes" id="UP000186922">
    <property type="component" value="Unassembled WGS sequence"/>
</dbReference>
<name>A0A1D1W771_RAMVA</name>
<evidence type="ECO:0000313" key="1">
    <source>
        <dbReference type="EMBL" id="GAV07304.1"/>
    </source>
</evidence>
<evidence type="ECO:0000313" key="2">
    <source>
        <dbReference type="Proteomes" id="UP000186922"/>
    </source>
</evidence>
<comment type="caution">
    <text evidence="1">The sequence shown here is derived from an EMBL/GenBank/DDBJ whole genome shotgun (WGS) entry which is preliminary data.</text>
</comment>
<dbReference type="EMBL" id="BDGG01000015">
    <property type="protein sequence ID" value="GAV07304.1"/>
    <property type="molecule type" value="Genomic_DNA"/>
</dbReference>
<keyword evidence="2" id="KW-1185">Reference proteome</keyword>
<dbReference type="AlphaFoldDB" id="A0A1D1W771"/>
<protein>
    <submittedName>
        <fullName evidence="1">Uncharacterized protein</fullName>
    </submittedName>
</protein>
<organism evidence="1 2">
    <name type="scientific">Ramazzottius varieornatus</name>
    <name type="common">Water bear</name>
    <name type="synonym">Tardigrade</name>
    <dbReference type="NCBI Taxonomy" id="947166"/>
    <lineage>
        <taxon>Eukaryota</taxon>
        <taxon>Metazoa</taxon>
        <taxon>Ecdysozoa</taxon>
        <taxon>Tardigrada</taxon>
        <taxon>Eutardigrada</taxon>
        <taxon>Parachela</taxon>
        <taxon>Hypsibioidea</taxon>
        <taxon>Ramazzottiidae</taxon>
        <taxon>Ramazzottius</taxon>
    </lineage>
</organism>
<proteinExistence type="predicted"/>
<sequence>MTASECPSYKELKQITYRCLGADEGLGTCSCPEKYVADSYKVFCNCDNSNGYYEDKRALKNAPDKCKSPEYVNPAAPLLSSSSSLHGAVGMFWSDVQIIRRIKFSELNGTGCGAECGHGYGNH</sequence>
<reference evidence="1 2" key="1">
    <citation type="journal article" date="2016" name="Nat. Commun.">
        <title>Extremotolerant tardigrade genome and improved radiotolerance of human cultured cells by tardigrade-unique protein.</title>
        <authorList>
            <person name="Hashimoto T."/>
            <person name="Horikawa D.D."/>
            <person name="Saito Y."/>
            <person name="Kuwahara H."/>
            <person name="Kozuka-Hata H."/>
            <person name="Shin-I T."/>
            <person name="Minakuchi Y."/>
            <person name="Ohishi K."/>
            <person name="Motoyama A."/>
            <person name="Aizu T."/>
            <person name="Enomoto A."/>
            <person name="Kondo K."/>
            <person name="Tanaka S."/>
            <person name="Hara Y."/>
            <person name="Koshikawa S."/>
            <person name="Sagara H."/>
            <person name="Miura T."/>
            <person name="Yokobori S."/>
            <person name="Miyagawa K."/>
            <person name="Suzuki Y."/>
            <person name="Kubo T."/>
            <person name="Oyama M."/>
            <person name="Kohara Y."/>
            <person name="Fujiyama A."/>
            <person name="Arakawa K."/>
            <person name="Katayama T."/>
            <person name="Toyoda A."/>
            <person name="Kunieda T."/>
        </authorList>
    </citation>
    <scope>NUCLEOTIDE SEQUENCE [LARGE SCALE GENOMIC DNA]</scope>
    <source>
        <strain evidence="1 2">YOKOZUNA-1</strain>
    </source>
</reference>
<gene>
    <name evidence="1" type="primary">RvY_17157-1</name>
    <name evidence="1" type="synonym">RvY_17157.1</name>
    <name evidence="1" type="ORF">RvY_17157</name>
</gene>